<dbReference type="EMBL" id="CM001475">
    <property type="protein sequence ID" value="EIC29904.1"/>
    <property type="molecule type" value="Genomic_DNA"/>
</dbReference>
<dbReference type="RefSeq" id="WP_005372141.1">
    <property type="nucleotide sequence ID" value="NZ_CM001475.1"/>
</dbReference>
<proteinExistence type="predicted"/>
<evidence type="ECO:0000313" key="3">
    <source>
        <dbReference type="Proteomes" id="UP000005090"/>
    </source>
</evidence>
<keyword evidence="1" id="KW-0472">Membrane</keyword>
<evidence type="ECO:0000313" key="2">
    <source>
        <dbReference type="EMBL" id="EIC29904.1"/>
    </source>
</evidence>
<accession>H8GR77</accession>
<reference evidence="2 3" key="1">
    <citation type="journal article" date="2013" name="Genome Announc.">
        <title>Genome Sequence of the Obligate Gammaproteobacterial Methanotroph Methylomicrobium album Strain BG8.</title>
        <authorList>
            <person name="Kits K.D."/>
            <person name="Kalyuzhnaya M.G."/>
            <person name="Klotz M.G."/>
            <person name="Jetten M.S."/>
            <person name="Op den Camp H.J."/>
            <person name="Vuilleumier S."/>
            <person name="Bringel F."/>
            <person name="Dispirito A.A."/>
            <person name="Murrell J.C."/>
            <person name="Bruce D."/>
            <person name="Cheng J.F."/>
            <person name="Copeland A."/>
            <person name="Goodwin L."/>
            <person name="Hauser L."/>
            <person name="Lajus A."/>
            <person name="Land M.L."/>
            <person name="Lapidus A."/>
            <person name="Lucas S."/>
            <person name="Medigue C."/>
            <person name="Pitluck S."/>
            <person name="Woyke T."/>
            <person name="Zeytun A."/>
            <person name="Stein L.Y."/>
        </authorList>
    </citation>
    <scope>NUCLEOTIDE SEQUENCE [LARGE SCALE GENOMIC DNA]</scope>
    <source>
        <strain evidence="2 3">BG8</strain>
    </source>
</reference>
<keyword evidence="1" id="KW-0812">Transmembrane</keyword>
<dbReference type="HOGENOM" id="CLU_1553458_0_0_6"/>
<dbReference type="AlphaFoldDB" id="H8GR77"/>
<dbReference type="Proteomes" id="UP000005090">
    <property type="component" value="Chromosome"/>
</dbReference>
<dbReference type="STRING" id="686340.Metal_2151"/>
<keyword evidence="1" id="KW-1133">Transmembrane helix</keyword>
<name>H8GR77_METAL</name>
<feature type="transmembrane region" description="Helical" evidence="1">
    <location>
        <begin position="97"/>
        <end position="115"/>
    </location>
</feature>
<keyword evidence="3" id="KW-1185">Reference proteome</keyword>
<evidence type="ECO:0000256" key="1">
    <source>
        <dbReference type="SAM" id="Phobius"/>
    </source>
</evidence>
<protein>
    <submittedName>
        <fullName evidence="2">Uncharacterized protein</fullName>
    </submittedName>
</protein>
<dbReference type="eggNOG" id="ENOG5031I85">
    <property type="taxonomic scope" value="Bacteria"/>
</dbReference>
<feature type="transmembrane region" description="Helical" evidence="1">
    <location>
        <begin position="61"/>
        <end position="85"/>
    </location>
</feature>
<sequence>MFVYSLPIVFGQLDLISPSEALFIISGLFAGLWVLTLAPGEKLGRRTSENYLFSCWTGRQWLAATFWPFFLLLNVVLFGVDWLARSGLWTVSSWDDVHFVLLLPIIWWTVSIWRCSANTGLRLYSAGARLATLGVFIEYALKLYIRVEYPRIFFNCEDLLLNYGSCF</sequence>
<feature type="transmembrane region" description="Helical" evidence="1">
    <location>
        <begin position="20"/>
        <end position="40"/>
    </location>
</feature>
<organism evidence="2 3">
    <name type="scientific">Methylomicrobium album BG8</name>
    <dbReference type="NCBI Taxonomy" id="686340"/>
    <lineage>
        <taxon>Bacteria</taxon>
        <taxon>Pseudomonadati</taxon>
        <taxon>Pseudomonadota</taxon>
        <taxon>Gammaproteobacteria</taxon>
        <taxon>Methylococcales</taxon>
        <taxon>Methylococcaceae</taxon>
        <taxon>Methylomicrobium</taxon>
    </lineage>
</organism>
<gene>
    <name evidence="2" type="ORF">Metal_2151</name>
</gene>